<keyword evidence="2" id="KW-1185">Reference proteome</keyword>
<dbReference type="EMBL" id="SJPJ01000001">
    <property type="protein sequence ID" value="TWT79688.1"/>
    <property type="molecule type" value="Genomic_DNA"/>
</dbReference>
<proteinExistence type="predicted"/>
<dbReference type="AlphaFoldDB" id="A0A5C5YXA1"/>
<sequence length="194" mass="22138">MVNLLHVLGDAWHCPTKVTPMRIVVLMILLTCGCQREAVDRQNGRTLSIVDLPAPKATDNLATLQSLDLQLEDDQSPWAHDESKIEQLVGQRLCDLVSFDAITRCERIGNEQDVPGLRYAQLTDDLIHRIFHDGRIVPAEEMNYHLQAGQYPYLKAFTDDGVYRIWVYYEPVGQIVFPDRSSYFFLIDTTKSGE</sequence>
<name>A0A5C5YXA1_9BACT</name>
<dbReference type="Proteomes" id="UP000315010">
    <property type="component" value="Unassembled WGS sequence"/>
</dbReference>
<comment type="caution">
    <text evidence="1">The sequence shown here is derived from an EMBL/GenBank/DDBJ whole genome shotgun (WGS) entry which is preliminary data.</text>
</comment>
<organism evidence="1 2">
    <name type="scientific">Novipirellula herctigrandis</name>
    <dbReference type="NCBI Taxonomy" id="2527986"/>
    <lineage>
        <taxon>Bacteria</taxon>
        <taxon>Pseudomonadati</taxon>
        <taxon>Planctomycetota</taxon>
        <taxon>Planctomycetia</taxon>
        <taxon>Pirellulales</taxon>
        <taxon>Pirellulaceae</taxon>
        <taxon>Novipirellula</taxon>
    </lineage>
</organism>
<accession>A0A5C5YXA1</accession>
<protein>
    <submittedName>
        <fullName evidence="1">Uncharacterized protein</fullName>
    </submittedName>
</protein>
<gene>
    <name evidence="1" type="ORF">CA13_10940</name>
</gene>
<reference evidence="1 2" key="1">
    <citation type="submission" date="2019-02" db="EMBL/GenBank/DDBJ databases">
        <title>Deep-cultivation of Planctomycetes and their phenomic and genomic characterization uncovers novel biology.</title>
        <authorList>
            <person name="Wiegand S."/>
            <person name="Jogler M."/>
            <person name="Boedeker C."/>
            <person name="Pinto D."/>
            <person name="Vollmers J."/>
            <person name="Rivas-Marin E."/>
            <person name="Kohn T."/>
            <person name="Peeters S.H."/>
            <person name="Heuer A."/>
            <person name="Rast P."/>
            <person name="Oberbeckmann S."/>
            <person name="Bunk B."/>
            <person name="Jeske O."/>
            <person name="Meyerdierks A."/>
            <person name="Storesund J.E."/>
            <person name="Kallscheuer N."/>
            <person name="Luecker S."/>
            <person name="Lage O.M."/>
            <person name="Pohl T."/>
            <person name="Merkel B.J."/>
            <person name="Hornburger P."/>
            <person name="Mueller R.-W."/>
            <person name="Bruemmer F."/>
            <person name="Labrenz M."/>
            <person name="Spormann A.M."/>
            <person name="Op Den Camp H."/>
            <person name="Overmann J."/>
            <person name="Amann R."/>
            <person name="Jetten M.S.M."/>
            <person name="Mascher T."/>
            <person name="Medema M.H."/>
            <person name="Devos D.P."/>
            <person name="Kaster A.-K."/>
            <person name="Ovreas L."/>
            <person name="Rohde M."/>
            <person name="Galperin M.Y."/>
            <person name="Jogler C."/>
        </authorList>
    </citation>
    <scope>NUCLEOTIDE SEQUENCE [LARGE SCALE GENOMIC DNA]</scope>
    <source>
        <strain evidence="1 2">CA13</strain>
    </source>
</reference>
<evidence type="ECO:0000313" key="1">
    <source>
        <dbReference type="EMBL" id="TWT79688.1"/>
    </source>
</evidence>
<evidence type="ECO:0000313" key="2">
    <source>
        <dbReference type="Proteomes" id="UP000315010"/>
    </source>
</evidence>